<dbReference type="Gene3D" id="3.40.50.10810">
    <property type="entry name" value="Tandem AAA-ATPase domain"/>
    <property type="match status" value="1"/>
</dbReference>
<comment type="subcellular location">
    <subcellularLocation>
        <location evidence="1">Nucleus</location>
    </subcellularLocation>
</comment>
<keyword evidence="3" id="KW-0378">Hydrolase</keyword>
<dbReference type="PANTHER" id="PTHR45623">
    <property type="entry name" value="CHROMODOMAIN-HELICASE-DNA-BINDING PROTEIN 3-RELATED-RELATED"/>
    <property type="match status" value="1"/>
</dbReference>
<dbReference type="GO" id="GO:0016887">
    <property type="term" value="F:ATP hydrolysis activity"/>
    <property type="evidence" value="ECO:0007669"/>
    <property type="project" value="TreeGrafter"/>
</dbReference>
<dbReference type="GO" id="GO:0042393">
    <property type="term" value="F:histone binding"/>
    <property type="evidence" value="ECO:0007669"/>
    <property type="project" value="TreeGrafter"/>
</dbReference>
<keyword evidence="4" id="KW-0067">ATP-binding</keyword>
<evidence type="ECO:0000256" key="6">
    <source>
        <dbReference type="SAM" id="MobiDB-lite"/>
    </source>
</evidence>
<evidence type="ECO:0000256" key="2">
    <source>
        <dbReference type="ARBA" id="ARBA00022741"/>
    </source>
</evidence>
<feature type="region of interest" description="Disordered" evidence="6">
    <location>
        <begin position="1558"/>
        <end position="1582"/>
    </location>
</feature>
<reference evidence="9 10" key="1">
    <citation type="journal article" date="2019" name="Nat. Ecol. Evol.">
        <title>Megaphylogeny resolves global patterns of mushroom evolution.</title>
        <authorList>
            <person name="Varga T."/>
            <person name="Krizsan K."/>
            <person name="Foldi C."/>
            <person name="Dima B."/>
            <person name="Sanchez-Garcia M."/>
            <person name="Sanchez-Ramirez S."/>
            <person name="Szollosi G.J."/>
            <person name="Szarkandi J.G."/>
            <person name="Papp V."/>
            <person name="Albert L."/>
            <person name="Andreopoulos W."/>
            <person name="Angelini C."/>
            <person name="Antonin V."/>
            <person name="Barry K.W."/>
            <person name="Bougher N.L."/>
            <person name="Buchanan P."/>
            <person name="Buyck B."/>
            <person name="Bense V."/>
            <person name="Catcheside P."/>
            <person name="Chovatia M."/>
            <person name="Cooper J."/>
            <person name="Damon W."/>
            <person name="Desjardin D."/>
            <person name="Finy P."/>
            <person name="Geml J."/>
            <person name="Haridas S."/>
            <person name="Hughes K."/>
            <person name="Justo A."/>
            <person name="Karasinski D."/>
            <person name="Kautmanova I."/>
            <person name="Kiss B."/>
            <person name="Kocsube S."/>
            <person name="Kotiranta H."/>
            <person name="LaButti K.M."/>
            <person name="Lechner B.E."/>
            <person name="Liimatainen K."/>
            <person name="Lipzen A."/>
            <person name="Lukacs Z."/>
            <person name="Mihaltcheva S."/>
            <person name="Morgado L.N."/>
            <person name="Niskanen T."/>
            <person name="Noordeloos M.E."/>
            <person name="Ohm R.A."/>
            <person name="Ortiz-Santana B."/>
            <person name="Ovrebo C."/>
            <person name="Racz N."/>
            <person name="Riley R."/>
            <person name="Savchenko A."/>
            <person name="Shiryaev A."/>
            <person name="Soop K."/>
            <person name="Spirin V."/>
            <person name="Szebenyi C."/>
            <person name="Tomsovsky M."/>
            <person name="Tulloss R.E."/>
            <person name="Uehling J."/>
            <person name="Grigoriev I.V."/>
            <person name="Vagvolgyi C."/>
            <person name="Papp T."/>
            <person name="Martin F.M."/>
            <person name="Miettinen O."/>
            <person name="Hibbett D.S."/>
            <person name="Nagy L.G."/>
        </authorList>
    </citation>
    <scope>NUCLEOTIDE SEQUENCE [LARGE SCALE GENOMIC DNA]</scope>
    <source>
        <strain evidence="9 10">FP101781</strain>
    </source>
</reference>
<dbReference type="EMBL" id="QPFP01000002">
    <property type="protein sequence ID" value="TEB38943.1"/>
    <property type="molecule type" value="Genomic_DNA"/>
</dbReference>
<accession>A0A4Y7TXP0</accession>
<dbReference type="PANTHER" id="PTHR45623:SF17">
    <property type="entry name" value="CHROMODOMAIN-HELICASE-DNA-BINDING PROTEIN 3-RELATED"/>
    <property type="match status" value="1"/>
</dbReference>
<evidence type="ECO:0000259" key="8">
    <source>
        <dbReference type="PROSITE" id="PS51194"/>
    </source>
</evidence>
<feature type="compositionally biased region" description="Acidic residues" evidence="6">
    <location>
        <begin position="96"/>
        <end position="110"/>
    </location>
</feature>
<dbReference type="InterPro" id="IPR016197">
    <property type="entry name" value="Chromo-like_dom_sf"/>
</dbReference>
<dbReference type="InterPro" id="IPR014001">
    <property type="entry name" value="Helicase_ATP-bd"/>
</dbReference>
<dbReference type="Proteomes" id="UP000298030">
    <property type="component" value="Unassembled WGS sequence"/>
</dbReference>
<dbReference type="GO" id="GO:0000785">
    <property type="term" value="C:chromatin"/>
    <property type="evidence" value="ECO:0007669"/>
    <property type="project" value="TreeGrafter"/>
</dbReference>
<dbReference type="InterPro" id="IPR038718">
    <property type="entry name" value="SNF2-like_sf"/>
</dbReference>
<organism evidence="9 10">
    <name type="scientific">Coprinellus micaceus</name>
    <name type="common">Glistening ink-cap mushroom</name>
    <name type="synonym">Coprinus micaceus</name>
    <dbReference type="NCBI Taxonomy" id="71717"/>
    <lineage>
        <taxon>Eukaryota</taxon>
        <taxon>Fungi</taxon>
        <taxon>Dikarya</taxon>
        <taxon>Basidiomycota</taxon>
        <taxon>Agaricomycotina</taxon>
        <taxon>Agaricomycetes</taxon>
        <taxon>Agaricomycetidae</taxon>
        <taxon>Agaricales</taxon>
        <taxon>Agaricineae</taxon>
        <taxon>Psathyrellaceae</taxon>
        <taxon>Coprinellus</taxon>
    </lineage>
</organism>
<evidence type="ECO:0000256" key="1">
    <source>
        <dbReference type="ARBA" id="ARBA00004123"/>
    </source>
</evidence>
<feature type="compositionally biased region" description="Basic residues" evidence="6">
    <location>
        <begin position="249"/>
        <end position="260"/>
    </location>
</feature>
<name>A0A4Y7TXP0_COPMI</name>
<dbReference type="InterPro" id="IPR049730">
    <property type="entry name" value="SNF2/RAD54-like_C"/>
</dbReference>
<dbReference type="PROSITE" id="PS51194">
    <property type="entry name" value="HELICASE_CTER"/>
    <property type="match status" value="1"/>
</dbReference>
<dbReference type="SUPFAM" id="SSF54160">
    <property type="entry name" value="Chromo domain-like"/>
    <property type="match status" value="1"/>
</dbReference>
<evidence type="ECO:0000259" key="7">
    <source>
        <dbReference type="PROSITE" id="PS51192"/>
    </source>
</evidence>
<gene>
    <name evidence="9" type="ORF">FA13DRAFT_1724886</name>
</gene>
<evidence type="ECO:0000256" key="5">
    <source>
        <dbReference type="ARBA" id="ARBA00023242"/>
    </source>
</evidence>
<dbReference type="SMART" id="SM00487">
    <property type="entry name" value="DEXDc"/>
    <property type="match status" value="1"/>
</dbReference>
<dbReference type="GO" id="GO:0003682">
    <property type="term" value="F:chromatin binding"/>
    <property type="evidence" value="ECO:0007669"/>
    <property type="project" value="TreeGrafter"/>
</dbReference>
<dbReference type="SMART" id="SM00490">
    <property type="entry name" value="HELICc"/>
    <property type="match status" value="1"/>
</dbReference>
<dbReference type="CDD" id="cd18793">
    <property type="entry name" value="SF2_C_SNF"/>
    <property type="match status" value="1"/>
</dbReference>
<feature type="region of interest" description="Disordered" evidence="6">
    <location>
        <begin position="80"/>
        <end position="205"/>
    </location>
</feature>
<keyword evidence="10" id="KW-1185">Reference proteome</keyword>
<feature type="compositionally biased region" description="Low complexity" evidence="6">
    <location>
        <begin position="1515"/>
        <end position="1539"/>
    </location>
</feature>
<dbReference type="Gene3D" id="3.40.50.300">
    <property type="entry name" value="P-loop containing nucleotide triphosphate hydrolases"/>
    <property type="match status" value="1"/>
</dbReference>
<keyword evidence="2" id="KW-0547">Nucleotide-binding</keyword>
<dbReference type="Pfam" id="PF23615">
    <property type="entry name" value="Chromo_MIT1"/>
    <property type="match status" value="1"/>
</dbReference>
<dbReference type="GO" id="GO:0005524">
    <property type="term" value="F:ATP binding"/>
    <property type="evidence" value="ECO:0007669"/>
    <property type="project" value="UniProtKB-KW"/>
</dbReference>
<proteinExistence type="predicted"/>
<feature type="domain" description="Helicase ATP-binding" evidence="7">
    <location>
        <begin position="728"/>
        <end position="905"/>
    </location>
</feature>
<evidence type="ECO:0000313" key="10">
    <source>
        <dbReference type="Proteomes" id="UP000298030"/>
    </source>
</evidence>
<dbReference type="PROSITE" id="PS51192">
    <property type="entry name" value="HELICASE_ATP_BIND_1"/>
    <property type="match status" value="1"/>
</dbReference>
<feature type="region of interest" description="Disordered" evidence="6">
    <location>
        <begin position="244"/>
        <end position="269"/>
    </location>
</feature>
<protein>
    <submittedName>
        <fullName evidence="9">Uncharacterized protein</fullName>
    </submittedName>
</protein>
<evidence type="ECO:0000313" key="9">
    <source>
        <dbReference type="EMBL" id="TEB38943.1"/>
    </source>
</evidence>
<feature type="domain" description="Helicase C-terminal" evidence="8">
    <location>
        <begin position="1041"/>
        <end position="1192"/>
    </location>
</feature>
<feature type="compositionally biased region" description="Basic residues" evidence="6">
    <location>
        <begin position="1375"/>
        <end position="1384"/>
    </location>
</feature>
<dbReference type="InterPro" id="IPR027417">
    <property type="entry name" value="P-loop_NTPase"/>
</dbReference>
<dbReference type="Pfam" id="PF00176">
    <property type="entry name" value="SNF2-rel_dom"/>
    <property type="match status" value="1"/>
</dbReference>
<evidence type="ECO:0000256" key="4">
    <source>
        <dbReference type="ARBA" id="ARBA00022840"/>
    </source>
</evidence>
<dbReference type="InterPro" id="IPR000330">
    <property type="entry name" value="SNF2_N"/>
</dbReference>
<dbReference type="GO" id="GO:0005634">
    <property type="term" value="C:nucleus"/>
    <property type="evidence" value="ECO:0007669"/>
    <property type="project" value="UniProtKB-SubCell"/>
</dbReference>
<dbReference type="GO" id="GO:0140658">
    <property type="term" value="F:ATP-dependent chromatin remodeler activity"/>
    <property type="evidence" value="ECO:0007669"/>
    <property type="project" value="TreeGrafter"/>
</dbReference>
<keyword evidence="5" id="KW-0539">Nucleus</keyword>
<evidence type="ECO:0000256" key="3">
    <source>
        <dbReference type="ARBA" id="ARBA00022801"/>
    </source>
</evidence>
<dbReference type="InterPro" id="IPR056616">
    <property type="entry name" value="Chromo_MIT1"/>
</dbReference>
<feature type="compositionally biased region" description="Basic and acidic residues" evidence="6">
    <location>
        <begin position="1285"/>
        <end position="1294"/>
    </location>
</feature>
<dbReference type="Pfam" id="PF00271">
    <property type="entry name" value="Helicase_C"/>
    <property type="match status" value="1"/>
</dbReference>
<feature type="region of interest" description="Disordered" evidence="6">
    <location>
        <begin position="1320"/>
        <end position="1397"/>
    </location>
</feature>
<dbReference type="OrthoDB" id="5857104at2759"/>
<comment type="caution">
    <text evidence="9">The sequence shown here is derived from an EMBL/GenBank/DDBJ whole genome shotgun (WGS) entry which is preliminary data.</text>
</comment>
<dbReference type="SUPFAM" id="SSF52540">
    <property type="entry name" value="P-loop containing nucleoside triphosphate hydrolases"/>
    <property type="match status" value="2"/>
</dbReference>
<dbReference type="STRING" id="71717.A0A4Y7TXP0"/>
<feature type="region of interest" description="Disordered" evidence="6">
    <location>
        <begin position="1285"/>
        <end position="1308"/>
    </location>
</feature>
<dbReference type="InterPro" id="IPR001650">
    <property type="entry name" value="Helicase_C-like"/>
</dbReference>
<dbReference type="GO" id="GO:0003677">
    <property type="term" value="F:DNA binding"/>
    <property type="evidence" value="ECO:0007669"/>
    <property type="project" value="TreeGrafter"/>
</dbReference>
<sequence>MAFIEVDEIIGEYHDGDILCYFARYRQGIARKFRAKQFLELHPDLVKAYKEAQLAPDFKHANFDPSAPYVHPLDRVKVLKDTPRTPSVGVSSADYKDDDDESDEDSDGYEESSANKRVTRQSKLPFSPRKSRSQRIITIEDSGSERGTSARPSRRLTRGSLKLKLDSGSEDEEEDEDDEYRGSSRRAPPRQKASQPKFLPASYGNIRPIAAITQDDYPEDTETRHLRAHRGTCEKCHLAPANDLLQVTKKSKNKGKKRKRGSEDEFDYSDDEDRYRELGGWVRCLKCPVSSHWSCLAGTQRDEILKATRAKLKRDWEAEGKDLNDMPRRKFLEVDETTEFNCASCTKGGVCMGCMEDIPPAVDAPPVDLNGDVEMTGPSQEPQAQLIASKELHFRCITCKRLAHYEHLPVPPALNEDIPLGKIALHYQAKEELAIIAWRPYPASAKEAPGAPHYKDQLPREYLVKWQDRSYRRLSWVPHMWLVSTNPSKLKNFLAGGTKMLMEPSLDSPFEIGATESRGSSAKPTASYGPLDALPDAERRIIPAWKTVDRVLDVLLWIKEDRKKGKSKKPATRVESDDEDVDMEARDDLPEELKGVFQEGEPPDENWAVGPADWEQRKWELTEDDIDKVCWVFTKWGDLGYEEASWDSPPRRGEPGYDAFAAAFTRYVAGRNVQVPIHDRKYISTFENRPQDEFRRKHALRDPGGLELGQDPSLKLMPFQVDGFNWLCNNWWNHQPCILADDMGLGKTVQMSTFLGTIAKKFKAFPALVVVPNSTITNWVREFERWAPELRVVPFYGEKKARDIIKQFELFHPKAPKGHTNAKFHVLVTTYEAVINPKDFGVIFKKQPRWEALVIDEGQRLKSDSSLLFRKLNELNSMHRIIMTGTPLNNNMRELFNLMNFLDPENWNDLEALEREYAQDNLNEEMIKQLHSRLRPYFLRRIKSEVLELPPKNEVIVPVSMAPLQRQIYRSILSHNIDLLKGLTQPSRTGGQAKGKLNNVLMHLRKCLQHPYLYSEDIEPTGMAPDETHHKLIDASAKLRFLKQLLPKLKARGHRVLLFSQFVLALDVVEDFLRGEGLNFLRLDGNTKGTERQKAMDEYNKPDSEVFIFLLTTRAGGVGINLFTADTVIIFDPDFNPHQDLQAIARAYRYGQKKTCLVFKLMVKDSAEERIMQIGKKKLVLDHLIVQKMDDNDDSPGENVESILTYGAQALFDTDQAAKDIQYSDADIDQLIEKTEKEGDESDAPKDGAAFSFAKVWSAEKDQLEDVQDEDQVDSWANTLEKINVEREKDRQHETAVSGRGARRKAADVAKTKMVFAADDTTGKAPGGSQNSDASVYSGRAGSGDEGMSEGPSTEGEPEDGDFNMVIDDGLPKEKKQRKRKPKAPKNGYPEGVTTPAFRVPTQPRVQAPPVPREPVLECGLCGRDHGMKECLMTDNSQNLAEYRLMLIMHADDEPWEERSAAIRAIDEILNSRGALNLIQGQPLHPVAKTTNVPPTKRPKETTELVAQHYREKQAQALARQQQQQQPQAQAVAGPSGQQHMQYQESRMGNTVIRDYSTPAQKAGNGTVANTPASGSGSGRPAMLVTTAGAKTAISHGGTVMGPPQSATPAAAPSSVEKEACVVCQGKKTHSLKHCPIVKEGPKRVSSLITSFEKDSDPRKAEAVTVLRRILSKQKRKQQKDAVAAAAAAAATADGTRMEE</sequence>
<feature type="compositionally biased region" description="Acidic residues" evidence="6">
    <location>
        <begin position="168"/>
        <end position="179"/>
    </location>
</feature>
<feature type="region of interest" description="Disordered" evidence="6">
    <location>
        <begin position="1514"/>
        <end position="1544"/>
    </location>
</feature>